<dbReference type="EMBL" id="KV875096">
    <property type="protein sequence ID" value="OIW30674.1"/>
    <property type="molecule type" value="Genomic_DNA"/>
</dbReference>
<dbReference type="AlphaFoldDB" id="A0A1J7JSD9"/>
<name>A0A1J7JSD9_9PEZI</name>
<evidence type="ECO:0000313" key="2">
    <source>
        <dbReference type="EMBL" id="OIW30674.1"/>
    </source>
</evidence>
<dbReference type="InParanoid" id="A0A1J7JSD9"/>
<dbReference type="Proteomes" id="UP000182658">
    <property type="component" value="Unassembled WGS sequence"/>
</dbReference>
<organism evidence="2 3">
    <name type="scientific">Coniochaeta ligniaria NRRL 30616</name>
    <dbReference type="NCBI Taxonomy" id="1408157"/>
    <lineage>
        <taxon>Eukaryota</taxon>
        <taxon>Fungi</taxon>
        <taxon>Dikarya</taxon>
        <taxon>Ascomycota</taxon>
        <taxon>Pezizomycotina</taxon>
        <taxon>Sordariomycetes</taxon>
        <taxon>Sordariomycetidae</taxon>
        <taxon>Coniochaetales</taxon>
        <taxon>Coniochaetaceae</taxon>
        <taxon>Coniochaeta</taxon>
    </lineage>
</organism>
<evidence type="ECO:0000313" key="3">
    <source>
        <dbReference type="Proteomes" id="UP000182658"/>
    </source>
</evidence>
<sequence length="123" mass="12825">MGGTGGRETHYQSSLVCLGLLGFCPSTWQTNSVTAGSSRGSSKQILGGCTNNVCTQHRTPTRTGPARMASGGEGSWIVTADFIKGADVAPHHHGTVLSHRTRPHTTLIAYTTTARVGGVYGRG</sequence>
<feature type="signal peptide" evidence="1">
    <location>
        <begin position="1"/>
        <end position="29"/>
    </location>
</feature>
<keyword evidence="1" id="KW-0732">Signal</keyword>
<keyword evidence="3" id="KW-1185">Reference proteome</keyword>
<feature type="chain" id="PRO_5013357906" description="Secreted protein" evidence="1">
    <location>
        <begin position="30"/>
        <end position="123"/>
    </location>
</feature>
<protein>
    <recommendedName>
        <fullName evidence="4">Secreted protein</fullName>
    </recommendedName>
</protein>
<gene>
    <name evidence="2" type="ORF">CONLIGDRAFT_287751</name>
</gene>
<accession>A0A1J7JSD9</accession>
<proteinExistence type="predicted"/>
<evidence type="ECO:0000256" key="1">
    <source>
        <dbReference type="SAM" id="SignalP"/>
    </source>
</evidence>
<evidence type="ECO:0008006" key="4">
    <source>
        <dbReference type="Google" id="ProtNLM"/>
    </source>
</evidence>
<reference evidence="2 3" key="1">
    <citation type="submission" date="2016-10" db="EMBL/GenBank/DDBJ databases">
        <title>Draft genome sequence of Coniochaeta ligniaria NRRL30616, a lignocellulolytic fungus for bioabatement of inhibitors in plant biomass hydrolysates.</title>
        <authorList>
            <consortium name="DOE Joint Genome Institute"/>
            <person name="Jimenez D.J."/>
            <person name="Hector R.E."/>
            <person name="Riley R."/>
            <person name="Sun H."/>
            <person name="Grigoriev I.V."/>
            <person name="Van Elsas J.D."/>
            <person name="Nichols N.N."/>
        </authorList>
    </citation>
    <scope>NUCLEOTIDE SEQUENCE [LARGE SCALE GENOMIC DNA]</scope>
    <source>
        <strain evidence="2 3">NRRL 30616</strain>
    </source>
</reference>